<proteinExistence type="predicted"/>
<evidence type="ECO:0000313" key="3">
    <source>
        <dbReference type="Proteomes" id="UP000077856"/>
    </source>
</evidence>
<sequence length="295" mass="34411">MADTTISFKVEDELREKAQNLIKASGMTAKEWFQKAVATAELQSVKEGASDYASDLSEMEVHTTRIFELMSNMVQKSIYLRDKAVGDLEKLLEQQREITASFQSKLHEMTEQKEQASVKLEESQKVQVDLEKQLEELREILETNKLLISEYKIKNDTLTGLVAKYEGYAKENEQLKEILANERSSHQSQVADLGHQNDEKASIIKELEQQTDRLIEAHKTALERFEERKDVEQEKVLLALERDHQKALANANNEYSNKLKEFYENMDKQRQSYEKKIEELQRQLTEERTKNYKSK</sequence>
<dbReference type="RefSeq" id="WP_019381810.1">
    <property type="nucleotide sequence ID" value="NZ_CP015506.1"/>
</dbReference>
<dbReference type="EMBL" id="CP015506">
    <property type="protein sequence ID" value="AND39484.1"/>
    <property type="molecule type" value="Genomic_DNA"/>
</dbReference>
<keyword evidence="1" id="KW-0175">Coiled coil</keyword>
<accession>A0A160MAE8</accession>
<dbReference type="eggNOG" id="COG4372">
    <property type="taxonomic scope" value="Bacteria"/>
</dbReference>
<dbReference type="AlphaFoldDB" id="A0A160MAE8"/>
<name>A0A160MAE8_9BACI</name>
<dbReference type="Proteomes" id="UP000077856">
    <property type="component" value="Chromosome"/>
</dbReference>
<evidence type="ECO:0000256" key="1">
    <source>
        <dbReference type="SAM" id="Coils"/>
    </source>
</evidence>
<reference evidence="2 3" key="1">
    <citation type="submission" date="2016-04" db="EMBL/GenBank/DDBJ databases">
        <title>Complete genome sequence of Bacillus oceanisediminis strain 2691.</title>
        <authorList>
            <person name="Jeong H."/>
            <person name="Kim H.J."/>
            <person name="Lee D.-W."/>
        </authorList>
    </citation>
    <scope>NUCLEOTIDE SEQUENCE [LARGE SCALE GENOMIC DNA]</scope>
    <source>
        <strain evidence="2 3">2691</strain>
    </source>
</reference>
<dbReference type="KEGG" id="bon:A361_10190"/>
<feature type="coiled-coil region" evidence="1">
    <location>
        <begin position="190"/>
        <end position="290"/>
    </location>
</feature>
<organism evidence="2 3">
    <name type="scientific">Cytobacillus oceanisediminis 2691</name>
    <dbReference type="NCBI Taxonomy" id="1196031"/>
    <lineage>
        <taxon>Bacteria</taxon>
        <taxon>Bacillati</taxon>
        <taxon>Bacillota</taxon>
        <taxon>Bacilli</taxon>
        <taxon>Bacillales</taxon>
        <taxon>Bacillaceae</taxon>
        <taxon>Cytobacillus</taxon>
    </lineage>
</organism>
<gene>
    <name evidence="2" type="ORF">A361_10190</name>
</gene>
<evidence type="ECO:0000313" key="2">
    <source>
        <dbReference type="EMBL" id="AND39484.1"/>
    </source>
</evidence>
<protein>
    <submittedName>
        <fullName evidence="2">Uncharacterized protein</fullName>
    </submittedName>
</protein>
<feature type="coiled-coil region" evidence="1">
    <location>
        <begin position="106"/>
        <end position="150"/>
    </location>
</feature>